<evidence type="ECO:0008006" key="3">
    <source>
        <dbReference type="Google" id="ProtNLM"/>
    </source>
</evidence>
<dbReference type="AlphaFoldDB" id="A0A1I2IS75"/>
<dbReference type="SUPFAM" id="SSF82185">
    <property type="entry name" value="Histone H3 K4-specific methyltransferase SET7/9 N-terminal domain"/>
    <property type="match status" value="1"/>
</dbReference>
<evidence type="ECO:0000313" key="1">
    <source>
        <dbReference type="EMBL" id="SFF44493.1"/>
    </source>
</evidence>
<gene>
    <name evidence="1" type="ORF">SAMN04488541_10357</name>
</gene>
<reference evidence="1 2" key="1">
    <citation type="submission" date="2016-10" db="EMBL/GenBank/DDBJ databases">
        <authorList>
            <person name="de Groot N.N."/>
        </authorList>
    </citation>
    <scope>NUCLEOTIDE SEQUENCE [LARGE SCALE GENOMIC DNA]</scope>
    <source>
        <strain>GEY</strain>
        <strain evidence="2">DSM 9560</strain>
    </source>
</reference>
<sequence length="173" mass="20322">MKTPKNYSRFQRLVLVFLMLYSFQIPDLLAQSIPSSPNQMENGKRQGKWTLLLDEKKSRVDSLQYATYYRLITYQDGKPVGITQDYYLSGKLQMQGKLISEGLSTKYEGIVTYYRPNGKKDYEEKYENGKSVGKTYFNLNGSVVKVDWEKLHDEGMFTKHLSIFLFNRKMFFL</sequence>
<dbReference type="Proteomes" id="UP000199513">
    <property type="component" value="Unassembled WGS sequence"/>
</dbReference>
<proteinExistence type="predicted"/>
<protein>
    <recommendedName>
        <fullName evidence="3">MORN repeat variant</fullName>
    </recommendedName>
</protein>
<dbReference type="RefSeq" id="WP_143090971.1">
    <property type="nucleotide sequence ID" value="NZ_FONY01000035.1"/>
</dbReference>
<organism evidence="1 2">
    <name type="scientific">Thermoflexibacter ruber</name>
    <dbReference type="NCBI Taxonomy" id="1003"/>
    <lineage>
        <taxon>Bacteria</taxon>
        <taxon>Pseudomonadati</taxon>
        <taxon>Bacteroidota</taxon>
        <taxon>Cytophagia</taxon>
        <taxon>Cytophagales</taxon>
        <taxon>Thermoflexibacteraceae</taxon>
        <taxon>Thermoflexibacter</taxon>
    </lineage>
</organism>
<name>A0A1I2IS75_9BACT</name>
<dbReference type="Gene3D" id="2.20.110.10">
    <property type="entry name" value="Histone H3 K4-specific methyltransferase SET7/9 N-terminal domain"/>
    <property type="match status" value="1"/>
</dbReference>
<keyword evidence="2" id="KW-1185">Reference proteome</keyword>
<evidence type="ECO:0000313" key="2">
    <source>
        <dbReference type="Proteomes" id="UP000199513"/>
    </source>
</evidence>
<accession>A0A1I2IS75</accession>
<dbReference type="EMBL" id="FONY01000035">
    <property type="protein sequence ID" value="SFF44493.1"/>
    <property type="molecule type" value="Genomic_DNA"/>
</dbReference>
<dbReference type="OrthoDB" id="830908at2"/>